<sequence length="386" mass="40923">MVLTKLPRNERGKVDRGALPPPPPRPAPEPPRGLTEMALHQFWCDILGLESIGRNEDFVELGGDSLAAAKMLAEVHHHLQLEVTTAMLAEAPTIALFAQRIESAAKERSAKATGATLVPLRPGTGTPIFLIAGAGSLATSLTPMVRAISTVRPIYAIQARGVETRGRADHSIRAAARRAIADIRSVQPHGPYQIGGYSLGGFIAVEAAARLTTAGETCGIVTVIDSAFVPALARRLRGERVGVLSRARAALRSLTAEDDTLPDRTGDAAAKPAAPLPQRIVQQVGLHALMLTAGLVPLPTALQWVVFFSLGTRMIGRHRPSPFAGPIAVIRSRTNSDDPDLWGHLTSGEVEFADVSGDHISMIRAPYATETARALEAVLARTDGPA</sequence>
<dbReference type="KEGG" id="gom:D7316_03435"/>
<protein>
    <submittedName>
        <fullName evidence="5">Dimodular nonribosomal peptide synthase</fullName>
    </submittedName>
</protein>
<dbReference type="PANTHER" id="PTHR45527:SF1">
    <property type="entry name" value="FATTY ACID SYNTHASE"/>
    <property type="match status" value="1"/>
</dbReference>
<evidence type="ECO:0000259" key="4">
    <source>
        <dbReference type="PROSITE" id="PS50075"/>
    </source>
</evidence>
<feature type="compositionally biased region" description="Basic and acidic residues" evidence="3">
    <location>
        <begin position="7"/>
        <end position="16"/>
    </location>
</feature>
<evidence type="ECO:0000313" key="6">
    <source>
        <dbReference type="Proteomes" id="UP000271469"/>
    </source>
</evidence>
<dbReference type="GO" id="GO:0031177">
    <property type="term" value="F:phosphopantetheine binding"/>
    <property type="evidence" value="ECO:0007669"/>
    <property type="project" value="TreeGrafter"/>
</dbReference>
<name>A0A3G8JRM0_9ACTN</name>
<dbReference type="InterPro" id="IPR036736">
    <property type="entry name" value="ACP-like_sf"/>
</dbReference>
<keyword evidence="6" id="KW-1185">Reference proteome</keyword>
<dbReference type="GO" id="GO:0005737">
    <property type="term" value="C:cytoplasm"/>
    <property type="evidence" value="ECO:0007669"/>
    <property type="project" value="TreeGrafter"/>
</dbReference>
<organism evidence="5 6">
    <name type="scientific">Gordonia insulae</name>
    <dbReference type="NCBI Taxonomy" id="2420509"/>
    <lineage>
        <taxon>Bacteria</taxon>
        <taxon>Bacillati</taxon>
        <taxon>Actinomycetota</taxon>
        <taxon>Actinomycetes</taxon>
        <taxon>Mycobacteriales</taxon>
        <taxon>Gordoniaceae</taxon>
        <taxon>Gordonia</taxon>
    </lineage>
</organism>
<dbReference type="Pfam" id="PF00550">
    <property type="entry name" value="PP-binding"/>
    <property type="match status" value="1"/>
</dbReference>
<dbReference type="EMBL" id="CP033972">
    <property type="protein sequence ID" value="AZG46830.1"/>
    <property type="molecule type" value="Genomic_DNA"/>
</dbReference>
<dbReference type="GO" id="GO:0044550">
    <property type="term" value="P:secondary metabolite biosynthetic process"/>
    <property type="evidence" value="ECO:0007669"/>
    <property type="project" value="TreeGrafter"/>
</dbReference>
<dbReference type="Gene3D" id="3.40.50.1820">
    <property type="entry name" value="alpha/beta hydrolase"/>
    <property type="match status" value="1"/>
</dbReference>
<accession>A0A3G8JRM0</accession>
<feature type="compositionally biased region" description="Pro residues" evidence="3">
    <location>
        <begin position="19"/>
        <end position="31"/>
    </location>
</feature>
<dbReference type="Pfam" id="PF00975">
    <property type="entry name" value="Thioesterase"/>
    <property type="match status" value="1"/>
</dbReference>
<evidence type="ECO:0000256" key="2">
    <source>
        <dbReference type="ARBA" id="ARBA00022553"/>
    </source>
</evidence>
<dbReference type="InterPro" id="IPR001031">
    <property type="entry name" value="Thioesterase"/>
</dbReference>
<dbReference type="InterPro" id="IPR006162">
    <property type="entry name" value="Ppantetheine_attach_site"/>
</dbReference>
<dbReference type="PROSITE" id="PS00012">
    <property type="entry name" value="PHOSPHOPANTETHEINE"/>
    <property type="match status" value="1"/>
</dbReference>
<dbReference type="GO" id="GO:0043041">
    <property type="term" value="P:amino acid activation for nonribosomal peptide biosynthetic process"/>
    <property type="evidence" value="ECO:0007669"/>
    <property type="project" value="TreeGrafter"/>
</dbReference>
<evidence type="ECO:0000313" key="5">
    <source>
        <dbReference type="EMBL" id="AZG46830.1"/>
    </source>
</evidence>
<dbReference type="Gene3D" id="1.10.1200.10">
    <property type="entry name" value="ACP-like"/>
    <property type="match status" value="1"/>
</dbReference>
<dbReference type="InterPro" id="IPR029058">
    <property type="entry name" value="AB_hydrolase_fold"/>
</dbReference>
<keyword evidence="1" id="KW-0596">Phosphopantetheine</keyword>
<dbReference type="SUPFAM" id="SSF47336">
    <property type="entry name" value="ACP-like"/>
    <property type="match status" value="1"/>
</dbReference>
<dbReference type="PROSITE" id="PS50075">
    <property type="entry name" value="CARRIER"/>
    <property type="match status" value="1"/>
</dbReference>
<dbReference type="AlphaFoldDB" id="A0A3G8JRM0"/>
<feature type="domain" description="Carrier" evidence="4">
    <location>
        <begin position="30"/>
        <end position="105"/>
    </location>
</feature>
<dbReference type="Proteomes" id="UP000271469">
    <property type="component" value="Chromosome"/>
</dbReference>
<dbReference type="PANTHER" id="PTHR45527">
    <property type="entry name" value="NONRIBOSOMAL PEPTIDE SYNTHETASE"/>
    <property type="match status" value="1"/>
</dbReference>
<dbReference type="SUPFAM" id="SSF53474">
    <property type="entry name" value="alpha/beta-Hydrolases"/>
    <property type="match status" value="1"/>
</dbReference>
<dbReference type="InterPro" id="IPR009081">
    <property type="entry name" value="PP-bd_ACP"/>
</dbReference>
<evidence type="ECO:0000256" key="1">
    <source>
        <dbReference type="ARBA" id="ARBA00022450"/>
    </source>
</evidence>
<feature type="region of interest" description="Disordered" evidence="3">
    <location>
        <begin position="1"/>
        <end position="33"/>
    </location>
</feature>
<proteinExistence type="predicted"/>
<keyword evidence="2" id="KW-0597">Phosphoprotein</keyword>
<gene>
    <name evidence="5" type="primary">dhbF_6</name>
    <name evidence="5" type="ORF">D7316_03435</name>
</gene>
<reference evidence="5 6" key="1">
    <citation type="submission" date="2018-11" db="EMBL/GenBank/DDBJ databases">
        <title>Gordonia insulae sp. nov., isolated from an island soil.</title>
        <authorList>
            <person name="Kim Y.S."/>
            <person name="Kim S.B."/>
        </authorList>
    </citation>
    <scope>NUCLEOTIDE SEQUENCE [LARGE SCALE GENOMIC DNA]</scope>
    <source>
        <strain evidence="5 6">MMS17-SY073</strain>
    </source>
</reference>
<evidence type="ECO:0000256" key="3">
    <source>
        <dbReference type="SAM" id="MobiDB-lite"/>
    </source>
</evidence>